<feature type="domain" description="SAP" evidence="4">
    <location>
        <begin position="779"/>
        <end position="813"/>
    </location>
</feature>
<accession>A0AAD8Y486</accession>
<dbReference type="SMART" id="SM00513">
    <property type="entry name" value="SAP"/>
    <property type="match status" value="2"/>
</dbReference>
<sequence length="847" mass="93961">MTNIHRCVTTLGLGRPSSSSGEEWQSFKMLFHGFADLPSTVGQYTLSPEFTCNGHRWCIDLYPGGDNQASVGRLSLHLRHCSGGYATATFEVSVLDKYQSVQHTKKSTLRNFSSEEKKTWGWHDSFRRSYILNQANNYLDDNGTLAVVVSIQRDLAAPFVPNNPMSSMITSMFLDEETADVCFEVSTEVDSDDGDEAAPLPVAFHAHHLILKKCAPMLASLFGSDGEEIATATIADVKPAIFRHLLHYVYGGSVEEGELNTHAKDIINAADKYSIVNLKLQAEATYVKSTKITMDNAIDNLLYADSQNLALLKEVVMDFLVEKHDEAVTKDFSDVPSYLMRDLLVAVGRVKDGKYDSSKDNYTSMRVSELRMKLAEIGLDVDGSREAMIEALNKIAEDSNEVVSQIRCLLSQEMTYVHRIDTNLTTLDVGCPSSTGEEWQSFKILFHDFADLPSAVDQCTRSPEFTCNGHRWCILLYPGGEGQAREGYLSLYLRHCSGGCATATFEVSFLDKFQKRKHYFTDKFMDGSFDSDNTNWGWHDFCHRSTILYHSNNYLDDNGTLAVVVSIKRDSAAPFVPSNPIRSMMAGMFLDEETADVCFEVSSADVHDGDEAAPSPVTFHAHSFVLKTCAPMLASLFSSDGDNIATASINDVKPAIFHHMLHYVYGGDVAEGELNTHAKDIINAADKYSIVNLKLEAEAAYVKSTKITMDNAMDNLLYADALNLALLKEVVMDFLAENHDEAIESLSFTEVPSYLMKDVFVAFGRKIKGETNEGSKDGLNTMHVSELRMKLAEIGLDVDGSREAMIEALNANDDEFAVDSNEDGEEISDEHSRSDEDNEEFSAGEED</sequence>
<dbReference type="Pfam" id="PF00651">
    <property type="entry name" value="BTB"/>
    <property type="match status" value="2"/>
</dbReference>
<evidence type="ECO:0000313" key="6">
    <source>
        <dbReference type="Proteomes" id="UP001224775"/>
    </source>
</evidence>
<feature type="domain" description="SAP" evidence="4">
    <location>
        <begin position="362"/>
        <end position="396"/>
    </location>
</feature>
<evidence type="ECO:0000313" key="5">
    <source>
        <dbReference type="EMBL" id="KAK1739344.1"/>
    </source>
</evidence>
<feature type="domain" description="BTB" evidence="2">
    <location>
        <begin position="179"/>
        <end position="258"/>
    </location>
</feature>
<organism evidence="5 6">
    <name type="scientific">Skeletonema marinoi</name>
    <dbReference type="NCBI Taxonomy" id="267567"/>
    <lineage>
        <taxon>Eukaryota</taxon>
        <taxon>Sar</taxon>
        <taxon>Stramenopiles</taxon>
        <taxon>Ochrophyta</taxon>
        <taxon>Bacillariophyta</taxon>
        <taxon>Coscinodiscophyceae</taxon>
        <taxon>Thalassiosirophycidae</taxon>
        <taxon>Thalassiosirales</taxon>
        <taxon>Skeletonemataceae</taxon>
        <taxon>Skeletonema</taxon>
        <taxon>Skeletonema marinoi-dohrnii complex</taxon>
    </lineage>
</organism>
<feature type="compositionally biased region" description="Acidic residues" evidence="1">
    <location>
        <begin position="836"/>
        <end position="847"/>
    </location>
</feature>
<dbReference type="PROSITE" id="PS50144">
    <property type="entry name" value="MATH"/>
    <property type="match status" value="2"/>
</dbReference>
<dbReference type="Proteomes" id="UP001224775">
    <property type="component" value="Unassembled WGS sequence"/>
</dbReference>
<dbReference type="SMART" id="SM00225">
    <property type="entry name" value="BTB"/>
    <property type="match status" value="2"/>
</dbReference>
<dbReference type="Gene3D" id="2.60.210.10">
    <property type="entry name" value="Apoptosis, Tumor Necrosis Factor Receptor Associated Protein 2, Chain A"/>
    <property type="match status" value="2"/>
</dbReference>
<dbReference type="SUPFAM" id="SSF54695">
    <property type="entry name" value="POZ domain"/>
    <property type="match status" value="2"/>
</dbReference>
<protein>
    <submittedName>
        <fullName evidence="5">BTB/POZ and MATH domain-containing protein</fullName>
    </submittedName>
</protein>
<dbReference type="CDD" id="cd18186">
    <property type="entry name" value="BTB_POZ_ZBTB_KLHL-like"/>
    <property type="match status" value="1"/>
</dbReference>
<dbReference type="Gene3D" id="3.30.710.10">
    <property type="entry name" value="Potassium Channel Kv1.1, Chain A"/>
    <property type="match status" value="2"/>
</dbReference>
<evidence type="ECO:0000259" key="2">
    <source>
        <dbReference type="PROSITE" id="PS50097"/>
    </source>
</evidence>
<feature type="region of interest" description="Disordered" evidence="1">
    <location>
        <begin position="811"/>
        <end position="847"/>
    </location>
</feature>
<comment type="caution">
    <text evidence="5">The sequence shown here is derived from an EMBL/GenBank/DDBJ whole genome shotgun (WGS) entry which is preliminary data.</text>
</comment>
<dbReference type="PANTHER" id="PTHR26379">
    <property type="entry name" value="BTB/POZ AND MATH DOMAIN-CONTAINING PROTEIN 1"/>
    <property type="match status" value="1"/>
</dbReference>
<dbReference type="AlphaFoldDB" id="A0AAD8Y486"/>
<dbReference type="CDD" id="cd14733">
    <property type="entry name" value="BACK"/>
    <property type="match status" value="1"/>
</dbReference>
<dbReference type="EMBL" id="JATAAI010000018">
    <property type="protein sequence ID" value="KAK1739344.1"/>
    <property type="molecule type" value="Genomic_DNA"/>
</dbReference>
<gene>
    <name evidence="5" type="ORF">QTG54_009887</name>
</gene>
<dbReference type="InterPro" id="IPR036361">
    <property type="entry name" value="SAP_dom_sf"/>
</dbReference>
<evidence type="ECO:0000256" key="1">
    <source>
        <dbReference type="SAM" id="MobiDB-lite"/>
    </source>
</evidence>
<dbReference type="InterPro" id="IPR000210">
    <property type="entry name" value="BTB/POZ_dom"/>
</dbReference>
<evidence type="ECO:0000259" key="4">
    <source>
        <dbReference type="PROSITE" id="PS50800"/>
    </source>
</evidence>
<dbReference type="Pfam" id="PF22486">
    <property type="entry name" value="MATH_2"/>
    <property type="match status" value="2"/>
</dbReference>
<dbReference type="InterPro" id="IPR003034">
    <property type="entry name" value="SAP_dom"/>
</dbReference>
<dbReference type="Gene3D" id="1.25.40.420">
    <property type="match status" value="1"/>
</dbReference>
<dbReference type="InterPro" id="IPR045005">
    <property type="entry name" value="BPM1-6"/>
</dbReference>
<feature type="domain" description="MATH" evidence="3">
    <location>
        <begin position="24"/>
        <end position="149"/>
    </location>
</feature>
<name>A0AAD8Y486_9STRA</name>
<dbReference type="InterPro" id="IPR011333">
    <property type="entry name" value="SKP1/BTB/POZ_sf"/>
</dbReference>
<feature type="domain" description="BTB" evidence="2">
    <location>
        <begin position="595"/>
        <end position="673"/>
    </location>
</feature>
<dbReference type="InterPro" id="IPR008974">
    <property type="entry name" value="TRAF-like"/>
</dbReference>
<dbReference type="SUPFAM" id="SSF49599">
    <property type="entry name" value="TRAF domain-like"/>
    <property type="match status" value="2"/>
</dbReference>
<dbReference type="Pfam" id="PF02037">
    <property type="entry name" value="SAP"/>
    <property type="match status" value="1"/>
</dbReference>
<feature type="compositionally biased region" description="Acidic residues" evidence="1">
    <location>
        <begin position="812"/>
        <end position="828"/>
    </location>
</feature>
<dbReference type="PROSITE" id="PS50097">
    <property type="entry name" value="BTB"/>
    <property type="match status" value="2"/>
</dbReference>
<dbReference type="InterPro" id="IPR002083">
    <property type="entry name" value="MATH/TRAF_dom"/>
</dbReference>
<dbReference type="CDD" id="cd00121">
    <property type="entry name" value="MATH"/>
    <property type="match status" value="2"/>
</dbReference>
<proteinExistence type="predicted"/>
<dbReference type="PANTHER" id="PTHR26379:SF187">
    <property type="entry name" value="OS07G0655300 PROTEIN"/>
    <property type="match status" value="1"/>
</dbReference>
<feature type="domain" description="MATH" evidence="3">
    <location>
        <begin position="439"/>
        <end position="565"/>
    </location>
</feature>
<keyword evidence="6" id="KW-1185">Reference proteome</keyword>
<dbReference type="PROSITE" id="PS50800">
    <property type="entry name" value="SAP"/>
    <property type="match status" value="2"/>
</dbReference>
<dbReference type="Gene3D" id="1.10.720.30">
    <property type="entry name" value="SAP domain"/>
    <property type="match status" value="1"/>
</dbReference>
<evidence type="ECO:0000259" key="3">
    <source>
        <dbReference type="PROSITE" id="PS50144"/>
    </source>
</evidence>
<dbReference type="GO" id="GO:0016567">
    <property type="term" value="P:protein ubiquitination"/>
    <property type="evidence" value="ECO:0007669"/>
    <property type="project" value="InterPro"/>
</dbReference>
<reference evidence="5" key="1">
    <citation type="submission" date="2023-06" db="EMBL/GenBank/DDBJ databases">
        <title>Survivors Of The Sea: Transcriptome response of Skeletonema marinoi to long-term dormancy.</title>
        <authorList>
            <person name="Pinder M.I.M."/>
            <person name="Kourtchenko O."/>
            <person name="Robertson E.K."/>
            <person name="Larsson T."/>
            <person name="Maumus F."/>
            <person name="Osuna-Cruz C.M."/>
            <person name="Vancaester E."/>
            <person name="Stenow R."/>
            <person name="Vandepoele K."/>
            <person name="Ploug H."/>
            <person name="Bruchert V."/>
            <person name="Godhe A."/>
            <person name="Topel M."/>
        </authorList>
    </citation>
    <scope>NUCLEOTIDE SEQUENCE</scope>
    <source>
        <strain evidence="5">R05AC</strain>
    </source>
</reference>